<evidence type="ECO:0000256" key="7">
    <source>
        <dbReference type="RuleBase" id="RU363032"/>
    </source>
</evidence>
<dbReference type="Proteomes" id="UP000886858">
    <property type="component" value="Unassembled WGS sequence"/>
</dbReference>
<evidence type="ECO:0000259" key="8">
    <source>
        <dbReference type="PROSITE" id="PS50928"/>
    </source>
</evidence>
<organism evidence="9 10">
    <name type="scientific">Candidatus Eisenbergiella merdipullorum</name>
    <dbReference type="NCBI Taxonomy" id="2838553"/>
    <lineage>
        <taxon>Bacteria</taxon>
        <taxon>Bacillati</taxon>
        <taxon>Bacillota</taxon>
        <taxon>Clostridia</taxon>
        <taxon>Lachnospirales</taxon>
        <taxon>Lachnospiraceae</taxon>
        <taxon>Eisenbergiella</taxon>
    </lineage>
</organism>
<feature type="transmembrane region" description="Helical" evidence="7">
    <location>
        <begin position="122"/>
        <end position="142"/>
    </location>
</feature>
<feature type="transmembrane region" description="Helical" evidence="7">
    <location>
        <begin position="86"/>
        <end position="110"/>
    </location>
</feature>
<gene>
    <name evidence="9" type="ORF">H9717_04970</name>
</gene>
<dbReference type="Pfam" id="PF00528">
    <property type="entry name" value="BPD_transp_1"/>
    <property type="match status" value="1"/>
</dbReference>
<dbReference type="Gene3D" id="1.10.3720.10">
    <property type="entry name" value="MetI-like"/>
    <property type="match status" value="1"/>
</dbReference>
<dbReference type="InterPro" id="IPR000515">
    <property type="entry name" value="MetI-like"/>
</dbReference>
<keyword evidence="4 7" id="KW-0812">Transmembrane</keyword>
<comment type="caution">
    <text evidence="9">The sequence shown here is derived from an EMBL/GenBank/DDBJ whole genome shotgun (WGS) entry which is preliminary data.</text>
</comment>
<reference evidence="9" key="2">
    <citation type="submission" date="2021-04" db="EMBL/GenBank/DDBJ databases">
        <authorList>
            <person name="Gilroy R."/>
        </authorList>
    </citation>
    <scope>NUCLEOTIDE SEQUENCE</scope>
    <source>
        <strain evidence="9">CHK179-7159</strain>
    </source>
</reference>
<dbReference type="PANTHER" id="PTHR43744">
    <property type="entry name" value="ABC TRANSPORTER PERMEASE PROTEIN MG189-RELATED-RELATED"/>
    <property type="match status" value="1"/>
</dbReference>
<dbReference type="InterPro" id="IPR035906">
    <property type="entry name" value="MetI-like_sf"/>
</dbReference>
<dbReference type="PANTHER" id="PTHR43744:SF9">
    <property type="entry name" value="POLYGALACTURONAN_RHAMNOGALACTURONAN TRANSPORT SYSTEM PERMEASE PROTEIN YTCP"/>
    <property type="match status" value="1"/>
</dbReference>
<reference evidence="9" key="1">
    <citation type="journal article" date="2021" name="PeerJ">
        <title>Extensive microbial diversity within the chicken gut microbiome revealed by metagenomics and culture.</title>
        <authorList>
            <person name="Gilroy R."/>
            <person name="Ravi A."/>
            <person name="Getino M."/>
            <person name="Pursley I."/>
            <person name="Horton D.L."/>
            <person name="Alikhan N.F."/>
            <person name="Baker D."/>
            <person name="Gharbi K."/>
            <person name="Hall N."/>
            <person name="Watson M."/>
            <person name="Adriaenssens E.M."/>
            <person name="Foster-Nyarko E."/>
            <person name="Jarju S."/>
            <person name="Secka A."/>
            <person name="Antonio M."/>
            <person name="Oren A."/>
            <person name="Chaudhuri R.R."/>
            <person name="La Ragione R."/>
            <person name="Hildebrand F."/>
            <person name="Pallen M.J."/>
        </authorList>
    </citation>
    <scope>NUCLEOTIDE SEQUENCE</scope>
    <source>
        <strain evidence="9">CHK179-7159</strain>
    </source>
</reference>
<dbReference type="SUPFAM" id="SSF161098">
    <property type="entry name" value="MetI-like"/>
    <property type="match status" value="1"/>
</dbReference>
<comment type="similarity">
    <text evidence="7">Belongs to the binding-protein-dependent transport system permease family.</text>
</comment>
<sequence>MANQKNKTIKKKHKVRRSPGSMLFDFLNVTFFIIVAVIMIFPFWNIISISLTSNAEFMRKPFILFPEAPTLEAYKYIFSTPLFPRAYGITFIITISGTFLSTLVTSMLAYGLSKKTLRGYKFFMIYLLITMFFSGGLVPTYYNITKTLNLSNNLLALILPGTVNVFNFIVIRSFFLQLPVSLEESAKIDGANDFVILFKIIYPLSIPSLATIAMFVAVGLWNSWFNAQLYMRDENLYPLQLIIRNYIVRSSKPADMQTMEGLRDASGKRIYLNETGVKMACAVASTVPMLFIYPFIQKYFEKGVTLGAVKG</sequence>
<dbReference type="GO" id="GO:0055085">
    <property type="term" value="P:transmembrane transport"/>
    <property type="evidence" value="ECO:0007669"/>
    <property type="project" value="InterPro"/>
</dbReference>
<feature type="transmembrane region" description="Helical" evidence="7">
    <location>
        <begin position="196"/>
        <end position="221"/>
    </location>
</feature>
<evidence type="ECO:0000256" key="6">
    <source>
        <dbReference type="ARBA" id="ARBA00023136"/>
    </source>
</evidence>
<evidence type="ECO:0000256" key="5">
    <source>
        <dbReference type="ARBA" id="ARBA00022989"/>
    </source>
</evidence>
<feature type="transmembrane region" description="Helical" evidence="7">
    <location>
        <begin position="21"/>
        <end position="44"/>
    </location>
</feature>
<evidence type="ECO:0000313" key="10">
    <source>
        <dbReference type="Proteomes" id="UP000886858"/>
    </source>
</evidence>
<evidence type="ECO:0000256" key="4">
    <source>
        <dbReference type="ARBA" id="ARBA00022692"/>
    </source>
</evidence>
<evidence type="ECO:0000256" key="3">
    <source>
        <dbReference type="ARBA" id="ARBA00022475"/>
    </source>
</evidence>
<name>A0A9D2I500_9FIRM</name>
<evidence type="ECO:0000256" key="2">
    <source>
        <dbReference type="ARBA" id="ARBA00022448"/>
    </source>
</evidence>
<comment type="subcellular location">
    <subcellularLocation>
        <location evidence="1 7">Cell membrane</location>
        <topology evidence="1 7">Multi-pass membrane protein</topology>
    </subcellularLocation>
</comment>
<dbReference type="AlphaFoldDB" id="A0A9D2I500"/>
<feature type="transmembrane region" description="Helical" evidence="7">
    <location>
        <begin position="154"/>
        <end position="175"/>
    </location>
</feature>
<dbReference type="CDD" id="cd06261">
    <property type="entry name" value="TM_PBP2"/>
    <property type="match status" value="1"/>
</dbReference>
<protein>
    <submittedName>
        <fullName evidence="9">Carbohydrate ABC transporter permease</fullName>
    </submittedName>
</protein>
<proteinExistence type="inferred from homology"/>
<dbReference type="GO" id="GO:0005886">
    <property type="term" value="C:plasma membrane"/>
    <property type="evidence" value="ECO:0007669"/>
    <property type="project" value="UniProtKB-SubCell"/>
</dbReference>
<evidence type="ECO:0000256" key="1">
    <source>
        <dbReference type="ARBA" id="ARBA00004651"/>
    </source>
</evidence>
<keyword evidence="2 7" id="KW-0813">Transport</keyword>
<keyword evidence="6 7" id="KW-0472">Membrane</keyword>
<dbReference type="PROSITE" id="PS50928">
    <property type="entry name" value="ABC_TM1"/>
    <property type="match status" value="1"/>
</dbReference>
<evidence type="ECO:0000313" key="9">
    <source>
        <dbReference type="EMBL" id="HJA92455.1"/>
    </source>
</evidence>
<accession>A0A9D2I500</accession>
<dbReference type="EMBL" id="DWYY01000054">
    <property type="protein sequence ID" value="HJA92455.1"/>
    <property type="molecule type" value="Genomic_DNA"/>
</dbReference>
<keyword evidence="3" id="KW-1003">Cell membrane</keyword>
<feature type="domain" description="ABC transmembrane type-1" evidence="8">
    <location>
        <begin position="87"/>
        <end position="296"/>
    </location>
</feature>
<keyword evidence="5 7" id="KW-1133">Transmembrane helix</keyword>